<name>A0A6M3IFU1_9ZZZZ</name>
<sequence length="97" mass="11159">MEIKVERIKEVNSGKLIAFCDICIMDAFIIKGLKIIRGANGLFVSMPSEKGRDNKYYDTVFPKTKEIREELERIVLAEYNKDKVAPEQQGGFEEEGW</sequence>
<proteinExistence type="predicted"/>
<evidence type="ECO:0000256" key="2">
    <source>
        <dbReference type="ARBA" id="ARBA00023210"/>
    </source>
</evidence>
<dbReference type="InterPro" id="IPR036751">
    <property type="entry name" value="SpoVG_sf"/>
</dbReference>
<dbReference type="InterPro" id="IPR007170">
    <property type="entry name" value="SpoVG"/>
</dbReference>
<dbReference type="AlphaFoldDB" id="A0A6M3IFU1"/>
<evidence type="ECO:0000313" key="4">
    <source>
        <dbReference type="EMBL" id="QJA56254.1"/>
    </source>
</evidence>
<dbReference type="EMBL" id="MT141208">
    <property type="protein sequence ID" value="QJA56254.1"/>
    <property type="molecule type" value="Genomic_DNA"/>
</dbReference>
<gene>
    <name evidence="4" type="ORF">MM415B01892_0012</name>
</gene>
<dbReference type="Pfam" id="PF04026">
    <property type="entry name" value="SpoVG"/>
    <property type="match status" value="1"/>
</dbReference>
<dbReference type="Gene3D" id="3.30.1120.40">
    <property type="entry name" value="Stage V sporulation protein G"/>
    <property type="match status" value="1"/>
</dbReference>
<dbReference type="SUPFAM" id="SSF160537">
    <property type="entry name" value="SpoVG-like"/>
    <property type="match status" value="1"/>
</dbReference>
<organism evidence="4">
    <name type="scientific">viral metagenome</name>
    <dbReference type="NCBI Taxonomy" id="1070528"/>
    <lineage>
        <taxon>unclassified sequences</taxon>
        <taxon>metagenomes</taxon>
        <taxon>organismal metagenomes</taxon>
    </lineage>
</organism>
<protein>
    <submittedName>
        <fullName evidence="4">Putative sporulation stage V protein G</fullName>
    </submittedName>
</protein>
<accession>A0A6M3IFU1</accession>
<dbReference type="GO" id="GO:0000917">
    <property type="term" value="P:division septum assembly"/>
    <property type="evidence" value="ECO:0007669"/>
    <property type="project" value="UniProtKB-KW"/>
</dbReference>
<keyword evidence="2" id="KW-0717">Septation</keyword>
<reference evidence="4" key="1">
    <citation type="submission" date="2020-03" db="EMBL/GenBank/DDBJ databases">
        <title>The deep terrestrial virosphere.</title>
        <authorList>
            <person name="Holmfeldt K."/>
            <person name="Nilsson E."/>
            <person name="Simone D."/>
            <person name="Lopez-Fernandez M."/>
            <person name="Wu X."/>
            <person name="de Brujin I."/>
            <person name="Lundin D."/>
            <person name="Andersson A."/>
            <person name="Bertilsson S."/>
            <person name="Dopson M."/>
        </authorList>
    </citation>
    <scope>NUCLEOTIDE SEQUENCE</scope>
    <source>
        <strain evidence="4">MM415B01892</strain>
    </source>
</reference>
<dbReference type="PANTHER" id="PTHR38429:SF1">
    <property type="entry name" value="SEPTATION PROTEIN SPOVG-RELATED"/>
    <property type="match status" value="1"/>
</dbReference>
<evidence type="ECO:0000256" key="1">
    <source>
        <dbReference type="ARBA" id="ARBA00022618"/>
    </source>
</evidence>
<evidence type="ECO:0000256" key="3">
    <source>
        <dbReference type="ARBA" id="ARBA00023306"/>
    </source>
</evidence>
<dbReference type="GO" id="GO:0030435">
    <property type="term" value="P:sporulation resulting in formation of a cellular spore"/>
    <property type="evidence" value="ECO:0007669"/>
    <property type="project" value="InterPro"/>
</dbReference>
<keyword evidence="3" id="KW-0131">Cell cycle</keyword>
<dbReference type="PANTHER" id="PTHR38429">
    <property type="entry name" value="SEPTATION PROTEIN SPOVG-RELATED"/>
    <property type="match status" value="1"/>
</dbReference>
<keyword evidence="1" id="KW-0132">Cell division</keyword>